<accession>A0A8X7RCM2</accession>
<reference evidence="3 4" key="1">
    <citation type="submission" date="2020-02" db="EMBL/GenBank/DDBJ databases">
        <authorList>
            <person name="Ma Q."/>
            <person name="Huang Y."/>
            <person name="Song X."/>
            <person name="Pei D."/>
        </authorList>
    </citation>
    <scope>NUCLEOTIDE SEQUENCE [LARGE SCALE GENOMIC DNA]</scope>
    <source>
        <strain evidence="3">Sxm20200214</strain>
        <tissue evidence="3">Leaf</tissue>
    </source>
</reference>
<organism evidence="3 4">
    <name type="scientific">Brassica carinata</name>
    <name type="common">Ethiopian mustard</name>
    <name type="synonym">Abyssinian cabbage</name>
    <dbReference type="NCBI Taxonomy" id="52824"/>
    <lineage>
        <taxon>Eukaryota</taxon>
        <taxon>Viridiplantae</taxon>
        <taxon>Streptophyta</taxon>
        <taxon>Embryophyta</taxon>
        <taxon>Tracheophyta</taxon>
        <taxon>Spermatophyta</taxon>
        <taxon>Magnoliopsida</taxon>
        <taxon>eudicotyledons</taxon>
        <taxon>Gunneridae</taxon>
        <taxon>Pentapetalae</taxon>
        <taxon>rosids</taxon>
        <taxon>malvids</taxon>
        <taxon>Brassicales</taxon>
        <taxon>Brassicaceae</taxon>
        <taxon>Brassiceae</taxon>
        <taxon>Brassica</taxon>
    </lineage>
</organism>
<dbReference type="SUPFAM" id="SSF50249">
    <property type="entry name" value="Nucleic acid-binding proteins"/>
    <property type="match status" value="2"/>
</dbReference>
<evidence type="ECO:0000313" key="3">
    <source>
        <dbReference type="EMBL" id="KAG2285896.1"/>
    </source>
</evidence>
<proteinExistence type="predicted"/>
<name>A0A8X7RCM2_BRACI</name>
<protein>
    <recommendedName>
        <fullName evidence="2">Replication protein A 70 kDa DNA-binding subunit B/D first OB fold domain-containing protein</fullName>
    </recommendedName>
</protein>
<evidence type="ECO:0000313" key="4">
    <source>
        <dbReference type="Proteomes" id="UP000886595"/>
    </source>
</evidence>
<dbReference type="Proteomes" id="UP000886595">
    <property type="component" value="Unassembled WGS sequence"/>
</dbReference>
<comment type="caution">
    <text evidence="3">The sequence shown here is derived from an EMBL/GenBank/DDBJ whole genome shotgun (WGS) entry which is preliminary data.</text>
</comment>
<dbReference type="OrthoDB" id="1092311at2759"/>
<dbReference type="InterPro" id="IPR012340">
    <property type="entry name" value="NA-bd_OB-fold"/>
</dbReference>
<dbReference type="AlphaFoldDB" id="A0A8X7RCM2"/>
<evidence type="ECO:0000256" key="1">
    <source>
        <dbReference type="SAM" id="MobiDB-lite"/>
    </source>
</evidence>
<gene>
    <name evidence="3" type="ORF">Bca52824_045500</name>
</gene>
<keyword evidence="4" id="KW-1185">Reference proteome</keyword>
<feature type="domain" description="Replication protein A 70 kDa DNA-binding subunit B/D first OB fold" evidence="2">
    <location>
        <begin position="23"/>
        <end position="82"/>
    </location>
</feature>
<dbReference type="CDD" id="cd04480">
    <property type="entry name" value="RPA1_DBD_A_like"/>
    <property type="match status" value="1"/>
</dbReference>
<sequence length="429" mass="48300">MSMIQAFSLLKDVKPYKHGWRVEGVKIHCSARKTLIKKPESKIRLGEWRLIDTFTVSHARGQYRPTYHTYKMSIIEDTSIDQSTFEYVVGQVSSLRNIQTVQVAGNDKKKIEFRLMDIKGQSIACCLWGKYAEQLEEHLQQTNNPNMITNAFDSSLICFDPDLPECLALKNNMPNDEFALALTDTKIDKRPIKDQIDDWNDVDIFLVSQVWSGDNILQIESNSEPITHVSSASSIMSGGERLFHGVGYIHTDAISPNVNQGKQLTPCTPRNIIKCATSMDCGTGQASYGTLQRSCLTSVAYKAGIRKRPRSGLQDKTNICSFMDRLDETSGDESEEDGNAVAYDSDFEDRFDGNFQENLDCSSQENTDEESDPEIEVVDLTVTKEPNSIPARNRVKSLASLFEEAFRATEKPSKKTEPKEDDFKTIAKK</sequence>
<dbReference type="Pfam" id="PF02721">
    <property type="entry name" value="DUF223"/>
    <property type="match status" value="1"/>
</dbReference>
<dbReference type="Gene3D" id="2.40.50.140">
    <property type="entry name" value="Nucleic acid-binding proteins"/>
    <property type="match status" value="2"/>
</dbReference>
<evidence type="ECO:0000259" key="2">
    <source>
        <dbReference type="Pfam" id="PF02721"/>
    </source>
</evidence>
<dbReference type="InterPro" id="IPR003871">
    <property type="entry name" value="RFA1B/D_OB_1st"/>
</dbReference>
<dbReference type="CDD" id="cd04481">
    <property type="entry name" value="RPA1_DBD_B_like"/>
    <property type="match status" value="1"/>
</dbReference>
<feature type="region of interest" description="Disordered" evidence="1">
    <location>
        <begin position="407"/>
        <end position="429"/>
    </location>
</feature>
<dbReference type="EMBL" id="JAAMPC010000010">
    <property type="protein sequence ID" value="KAG2285896.1"/>
    <property type="molecule type" value="Genomic_DNA"/>
</dbReference>